<dbReference type="Proteomes" id="UP000001887">
    <property type="component" value="Chromosome"/>
</dbReference>
<organism evidence="1 2">
    <name type="scientific">Pirellula staleyi (strain ATCC 27377 / DSM 6068 / ICPB 4128)</name>
    <name type="common">Pirella staleyi</name>
    <dbReference type="NCBI Taxonomy" id="530564"/>
    <lineage>
        <taxon>Bacteria</taxon>
        <taxon>Pseudomonadati</taxon>
        <taxon>Planctomycetota</taxon>
        <taxon>Planctomycetia</taxon>
        <taxon>Pirellulales</taxon>
        <taxon>Pirellulaceae</taxon>
        <taxon>Pirellula</taxon>
    </lineage>
</organism>
<dbReference type="KEGG" id="psl:Psta_3858"/>
<gene>
    <name evidence="1" type="ordered locus">Psta_3858</name>
</gene>
<dbReference type="HOGENOM" id="CLU_2409858_0_0_0"/>
<dbReference type="AlphaFoldDB" id="D2R128"/>
<evidence type="ECO:0000313" key="1">
    <source>
        <dbReference type="EMBL" id="ADB18513.1"/>
    </source>
</evidence>
<reference evidence="1 2" key="1">
    <citation type="journal article" date="2009" name="Stand. Genomic Sci.">
        <title>Complete genome sequence of Pirellula staleyi type strain (ATCC 27377).</title>
        <authorList>
            <person name="Clum A."/>
            <person name="Tindall B.J."/>
            <person name="Sikorski J."/>
            <person name="Ivanova N."/>
            <person name="Mavrommatis K."/>
            <person name="Lucas S."/>
            <person name="Glavina del Rio T."/>
            <person name="Nolan M."/>
            <person name="Chen F."/>
            <person name="Tice H."/>
            <person name="Pitluck S."/>
            <person name="Cheng J.F."/>
            <person name="Chertkov O."/>
            <person name="Brettin T."/>
            <person name="Han C."/>
            <person name="Detter J.C."/>
            <person name="Kuske C."/>
            <person name="Bruce D."/>
            <person name="Goodwin L."/>
            <person name="Ovchinikova G."/>
            <person name="Pati A."/>
            <person name="Mikhailova N."/>
            <person name="Chen A."/>
            <person name="Palaniappan K."/>
            <person name="Land M."/>
            <person name="Hauser L."/>
            <person name="Chang Y.J."/>
            <person name="Jeffries C.D."/>
            <person name="Chain P."/>
            <person name="Rohde M."/>
            <person name="Goker M."/>
            <person name="Bristow J."/>
            <person name="Eisen J.A."/>
            <person name="Markowitz V."/>
            <person name="Hugenholtz P."/>
            <person name="Kyrpides N.C."/>
            <person name="Klenk H.P."/>
            <person name="Lapidus A."/>
        </authorList>
    </citation>
    <scope>NUCLEOTIDE SEQUENCE [LARGE SCALE GENOMIC DNA]</scope>
    <source>
        <strain evidence="2">ATCC 27377 / DSM 6068 / ICPB 4128</strain>
    </source>
</reference>
<keyword evidence="2" id="KW-1185">Reference proteome</keyword>
<dbReference type="STRING" id="530564.Psta_3858"/>
<accession>D2R128</accession>
<name>D2R128_PIRSD</name>
<sequence>MLCEHLQAIEQAILQQGVCELSRGQAWSLVREWVYFDCYIDVDAVRRTWPLDACVVNHVHQGTHDGQEQGLACSQCGDGIMGTIEPRAGKPIFTG</sequence>
<protein>
    <submittedName>
        <fullName evidence="1">Uncharacterized protein</fullName>
    </submittedName>
</protein>
<evidence type="ECO:0000313" key="2">
    <source>
        <dbReference type="Proteomes" id="UP000001887"/>
    </source>
</evidence>
<dbReference type="eggNOG" id="ENOG50333W4">
    <property type="taxonomic scope" value="Bacteria"/>
</dbReference>
<dbReference type="EMBL" id="CP001848">
    <property type="protein sequence ID" value="ADB18513.1"/>
    <property type="molecule type" value="Genomic_DNA"/>
</dbReference>
<proteinExistence type="predicted"/>